<evidence type="ECO:0000313" key="7">
    <source>
        <dbReference type="Proteomes" id="UP000176868"/>
    </source>
</evidence>
<proteinExistence type="inferred from homology"/>
<dbReference type="Gene3D" id="3.30.470.20">
    <property type="entry name" value="ATP-grasp fold, B domain"/>
    <property type="match status" value="2"/>
</dbReference>
<name>A0A1G2V7M2_9BACT</name>
<evidence type="ECO:0000256" key="1">
    <source>
        <dbReference type="ARBA" id="ARBA00010871"/>
    </source>
</evidence>
<keyword evidence="4" id="KW-0067">ATP-binding</keyword>
<dbReference type="InterPro" id="IPR016185">
    <property type="entry name" value="PreATP-grasp_dom_sf"/>
</dbReference>
<dbReference type="EMBL" id="MHWZ01000017">
    <property type="protein sequence ID" value="OHB17575.1"/>
    <property type="molecule type" value="Genomic_DNA"/>
</dbReference>
<evidence type="ECO:0000256" key="4">
    <source>
        <dbReference type="PROSITE-ProRule" id="PRU00409"/>
    </source>
</evidence>
<dbReference type="Gene3D" id="3.30.1490.20">
    <property type="entry name" value="ATP-grasp fold, A domain"/>
    <property type="match status" value="1"/>
</dbReference>
<dbReference type="GO" id="GO:0005524">
    <property type="term" value="F:ATP binding"/>
    <property type="evidence" value="ECO:0007669"/>
    <property type="project" value="UniProtKB-UniRule"/>
</dbReference>
<comment type="similarity">
    <text evidence="1">Belongs to the D-alanine--D-alanine ligase family.</text>
</comment>
<dbReference type="InterPro" id="IPR011761">
    <property type="entry name" value="ATP-grasp"/>
</dbReference>
<accession>A0A1G2V7M2</accession>
<dbReference type="PROSITE" id="PS50975">
    <property type="entry name" value="ATP_GRASP"/>
    <property type="match status" value="1"/>
</dbReference>
<evidence type="ECO:0000256" key="2">
    <source>
        <dbReference type="ARBA" id="ARBA00022598"/>
    </source>
</evidence>
<gene>
    <name evidence="6" type="ORF">A2544_00750</name>
</gene>
<dbReference type="Proteomes" id="UP000176868">
    <property type="component" value="Unassembled WGS sequence"/>
</dbReference>
<dbReference type="GO" id="GO:0071555">
    <property type="term" value="P:cell wall organization"/>
    <property type="evidence" value="ECO:0007669"/>
    <property type="project" value="UniProtKB-KW"/>
</dbReference>
<evidence type="ECO:0000256" key="3">
    <source>
        <dbReference type="ARBA" id="ARBA00023316"/>
    </source>
</evidence>
<dbReference type="SMART" id="SM01209">
    <property type="entry name" value="GARS_A"/>
    <property type="match status" value="1"/>
</dbReference>
<keyword evidence="4" id="KW-0547">Nucleotide-binding</keyword>
<dbReference type="Gene3D" id="3.40.50.20">
    <property type="match status" value="1"/>
</dbReference>
<feature type="domain" description="ATP-grasp" evidence="5">
    <location>
        <begin position="116"/>
        <end position="299"/>
    </location>
</feature>
<dbReference type="InterPro" id="IPR011127">
    <property type="entry name" value="Dala_Dala_lig_N"/>
</dbReference>
<dbReference type="PANTHER" id="PTHR23132">
    <property type="entry name" value="D-ALANINE--D-ALANINE LIGASE"/>
    <property type="match status" value="1"/>
</dbReference>
<comment type="caution">
    <text evidence="6">The sequence shown here is derived from an EMBL/GenBank/DDBJ whole genome shotgun (WGS) entry which is preliminary data.</text>
</comment>
<dbReference type="Pfam" id="PF01820">
    <property type="entry name" value="Dala_Dala_lig_N"/>
    <property type="match status" value="1"/>
</dbReference>
<evidence type="ECO:0000313" key="6">
    <source>
        <dbReference type="EMBL" id="OHB17575.1"/>
    </source>
</evidence>
<dbReference type="GO" id="GO:0008716">
    <property type="term" value="F:D-alanine-D-alanine ligase activity"/>
    <property type="evidence" value="ECO:0007669"/>
    <property type="project" value="InterPro"/>
</dbReference>
<dbReference type="STRING" id="1802782.A2544_00750"/>
<dbReference type="SUPFAM" id="SSF52440">
    <property type="entry name" value="PreATP-grasp domain"/>
    <property type="match status" value="1"/>
</dbReference>
<organism evidence="6 7">
    <name type="scientific">Candidatus Zambryskibacteria bacterium RIFOXYD2_FULL_43_10</name>
    <dbReference type="NCBI Taxonomy" id="1802782"/>
    <lineage>
        <taxon>Bacteria</taxon>
        <taxon>Candidatus Zambryskiibacteriota</taxon>
    </lineage>
</organism>
<dbReference type="SUPFAM" id="SSF56059">
    <property type="entry name" value="Glutathione synthetase ATP-binding domain-like"/>
    <property type="match status" value="1"/>
</dbReference>
<sequence length="299" mass="33963">MIFSSKIRVAVLRGGPSDDYDTSLRTGGHVLATLRDMPETYEPLDIFISKRGEWHREGLAHKPHRALQYADVVWNALHGVYGEDGQVQRVLEGLQIPFTGSSAVASALTMNQDMAKRLYQRHNLPTPAYEIFTEDSLNEDRLINIFRNYLPPIIVKPARRSHDVSLAYTFNELKEFIKKALTFSPRVLVEEFIRGKDATCTVIEDAREEKIYALLPTLSERSEVGVGKQIEQIAKQAHRALGLSHYSSSDFIITPKKKIYLLKTSISPELHEDSLTYHSLCATGWRSRDFVDHIIKLAI</sequence>
<keyword evidence="2" id="KW-0436">Ligase</keyword>
<reference evidence="6 7" key="1">
    <citation type="journal article" date="2016" name="Nat. Commun.">
        <title>Thousands of microbial genomes shed light on interconnected biogeochemical processes in an aquifer system.</title>
        <authorList>
            <person name="Anantharaman K."/>
            <person name="Brown C.T."/>
            <person name="Hug L.A."/>
            <person name="Sharon I."/>
            <person name="Castelle C.J."/>
            <person name="Probst A.J."/>
            <person name="Thomas B.C."/>
            <person name="Singh A."/>
            <person name="Wilkins M.J."/>
            <person name="Karaoz U."/>
            <person name="Brodie E.L."/>
            <person name="Williams K.H."/>
            <person name="Hubbard S.S."/>
            <person name="Banfield J.F."/>
        </authorList>
    </citation>
    <scope>NUCLEOTIDE SEQUENCE [LARGE SCALE GENOMIC DNA]</scope>
</reference>
<dbReference type="GO" id="GO:0046872">
    <property type="term" value="F:metal ion binding"/>
    <property type="evidence" value="ECO:0007669"/>
    <property type="project" value="InterPro"/>
</dbReference>
<keyword evidence="3" id="KW-0961">Cell wall biogenesis/degradation</keyword>
<protein>
    <recommendedName>
        <fullName evidence="5">ATP-grasp domain-containing protein</fullName>
    </recommendedName>
</protein>
<dbReference type="AlphaFoldDB" id="A0A1G2V7M2"/>
<dbReference type="InterPro" id="IPR013815">
    <property type="entry name" value="ATP_grasp_subdomain_1"/>
</dbReference>
<evidence type="ECO:0000259" key="5">
    <source>
        <dbReference type="PROSITE" id="PS50975"/>
    </source>
</evidence>
<dbReference type="Pfam" id="PF07478">
    <property type="entry name" value="Dala_Dala_lig_C"/>
    <property type="match status" value="1"/>
</dbReference>
<dbReference type="PANTHER" id="PTHR23132:SF23">
    <property type="entry name" value="D-ALANINE--D-ALANINE LIGASE B"/>
    <property type="match status" value="1"/>
</dbReference>
<dbReference type="InterPro" id="IPR011095">
    <property type="entry name" value="Dala_Dala_lig_C"/>
</dbReference>